<dbReference type="AlphaFoldDB" id="A0AAP9DQS2"/>
<feature type="domain" description="HTH cro/C1-type" evidence="1">
    <location>
        <begin position="15"/>
        <end position="70"/>
    </location>
</feature>
<organism evidence="3 4">
    <name type="scientific">Paenibacillus thiaminolyticus</name>
    <name type="common">Bacillus thiaminolyticus</name>
    <dbReference type="NCBI Taxonomy" id="49283"/>
    <lineage>
        <taxon>Bacteria</taxon>
        <taxon>Bacillati</taxon>
        <taxon>Bacillota</taxon>
        <taxon>Bacilli</taxon>
        <taxon>Bacillales</taxon>
        <taxon>Paenibacillaceae</taxon>
        <taxon>Paenibacillus</taxon>
    </lineage>
</organism>
<dbReference type="InterPro" id="IPR001387">
    <property type="entry name" value="Cro/C1-type_HTH"/>
</dbReference>
<dbReference type="InterPro" id="IPR011990">
    <property type="entry name" value="TPR-like_helical_dom_sf"/>
</dbReference>
<evidence type="ECO:0000313" key="5">
    <source>
        <dbReference type="Proteomes" id="UP001209276"/>
    </source>
</evidence>
<reference evidence="2 5" key="2">
    <citation type="submission" date="2022-05" db="EMBL/GenBank/DDBJ databases">
        <title>Genome Sequencing of Bee-Associated Microbes.</title>
        <authorList>
            <person name="Dunlap C."/>
        </authorList>
    </citation>
    <scope>NUCLEOTIDE SEQUENCE [LARGE SCALE GENOMIC DNA]</scope>
    <source>
        <strain evidence="2 5">NRRL B-14613</strain>
    </source>
</reference>
<sequence length="432" mass="49765">MSAVAAKPKCLGELIQHYRQSKKLTLAKLQEAVGIDKGSLSRIENSEVKRPDFQSILSIAAVLDIPHNDVVEKYIEIGHKSEVVYTILQNELTTLEYPSLIPKIAAKFLQAPNEDSLYLVGKLYREADSIDNDSIKLSLYDLILDYSRSHGIMPYIAKSMYQRYLIERNDFSRLKETYYSGKYILHYIDFLPQDEQLELHYKLGVHAYNLRFYSESIDHCKKVLAEEGGQSPYKIYALGVLRDAHFGIGEYKEAEMYSIQYKQFNYPHTQEQIVLMEALFNAKKGNTAQAIEQLWSFLDTCSDIFVLSATRHLIQLYLEQNNTEGVKAVLENRKISLSIIDKRNPLTYSEYAEYLRLQGEYYLAIGDPDSGISHLMEGALYYSKVNDIIKEKECLNTIVRNHIEQNIPMHKPALEKLSTYFIKSAKEMEDLA</sequence>
<evidence type="ECO:0000313" key="3">
    <source>
        <dbReference type="EMBL" id="QDM42416.1"/>
    </source>
</evidence>
<dbReference type="SUPFAM" id="SSF47413">
    <property type="entry name" value="lambda repressor-like DNA-binding domains"/>
    <property type="match status" value="1"/>
</dbReference>
<dbReference type="RefSeq" id="WP_087443574.1">
    <property type="nucleotide sequence ID" value="NZ_CABMNB010000036.1"/>
</dbReference>
<evidence type="ECO:0000313" key="2">
    <source>
        <dbReference type="EMBL" id="MCY9606829.1"/>
    </source>
</evidence>
<dbReference type="PROSITE" id="PS50943">
    <property type="entry name" value="HTH_CROC1"/>
    <property type="match status" value="1"/>
</dbReference>
<evidence type="ECO:0000313" key="4">
    <source>
        <dbReference type="Proteomes" id="UP000315377"/>
    </source>
</evidence>
<evidence type="ECO:0000259" key="1">
    <source>
        <dbReference type="PROSITE" id="PS50943"/>
    </source>
</evidence>
<dbReference type="Gene3D" id="1.10.260.40">
    <property type="entry name" value="lambda repressor-like DNA-binding domains"/>
    <property type="match status" value="1"/>
</dbReference>
<name>A0AAP9DQS2_PANTH</name>
<dbReference type="SMART" id="SM00530">
    <property type="entry name" value="HTH_XRE"/>
    <property type="match status" value="1"/>
</dbReference>
<accession>A0AAP9DQS2</accession>
<dbReference type="Gene3D" id="1.25.40.10">
    <property type="entry name" value="Tetratricopeptide repeat domain"/>
    <property type="match status" value="1"/>
</dbReference>
<reference evidence="3 4" key="1">
    <citation type="submission" date="2019-07" db="EMBL/GenBank/DDBJ databases">
        <title>Paenibacillus thiaminolyticus NRRL B-4156.</title>
        <authorList>
            <person name="Hehnly C."/>
            <person name="Zhang L."/>
        </authorList>
    </citation>
    <scope>NUCLEOTIDE SEQUENCE [LARGE SCALE GENOMIC DNA]</scope>
    <source>
        <strain evidence="3 4">NRRL B-4156</strain>
    </source>
</reference>
<dbReference type="InterPro" id="IPR010982">
    <property type="entry name" value="Lambda_DNA-bd_dom_sf"/>
</dbReference>
<dbReference type="GeneID" id="76994762"/>
<dbReference type="Proteomes" id="UP000315377">
    <property type="component" value="Chromosome"/>
</dbReference>
<dbReference type="GO" id="GO:0003677">
    <property type="term" value="F:DNA binding"/>
    <property type="evidence" value="ECO:0007669"/>
    <property type="project" value="InterPro"/>
</dbReference>
<proteinExistence type="predicted"/>
<dbReference type="EMBL" id="CP041405">
    <property type="protein sequence ID" value="QDM42416.1"/>
    <property type="molecule type" value="Genomic_DNA"/>
</dbReference>
<dbReference type="Proteomes" id="UP001209276">
    <property type="component" value="Unassembled WGS sequence"/>
</dbReference>
<keyword evidence="5" id="KW-1185">Reference proteome</keyword>
<gene>
    <name evidence="3" type="ORF">FLT43_02030</name>
    <name evidence="2" type="ORF">M5W83_06625</name>
</gene>
<protein>
    <submittedName>
        <fullName evidence="3">Helix-turn-helix transcriptional regulator</fullName>
    </submittedName>
</protein>
<dbReference type="Pfam" id="PF01381">
    <property type="entry name" value="HTH_3"/>
    <property type="match status" value="1"/>
</dbReference>
<dbReference type="EMBL" id="JAMDMM010000014">
    <property type="protein sequence ID" value="MCY9606829.1"/>
    <property type="molecule type" value="Genomic_DNA"/>
</dbReference>
<dbReference type="CDD" id="cd00093">
    <property type="entry name" value="HTH_XRE"/>
    <property type="match status" value="1"/>
</dbReference>